<dbReference type="Gene3D" id="3.30.390.10">
    <property type="entry name" value="Enolase-like, N-terminal domain"/>
    <property type="match status" value="1"/>
</dbReference>
<dbReference type="SUPFAM" id="SSF51604">
    <property type="entry name" value="Enolase C-terminal domain-like"/>
    <property type="match status" value="1"/>
</dbReference>
<evidence type="ECO:0000259" key="4">
    <source>
        <dbReference type="SMART" id="SM00922"/>
    </source>
</evidence>
<dbReference type="AlphaFoldDB" id="A0A1H1RIR3"/>
<evidence type="ECO:0000313" key="6">
    <source>
        <dbReference type="Proteomes" id="UP000199679"/>
    </source>
</evidence>
<dbReference type="GO" id="GO:0016052">
    <property type="term" value="P:carbohydrate catabolic process"/>
    <property type="evidence" value="ECO:0007669"/>
    <property type="project" value="TreeGrafter"/>
</dbReference>
<dbReference type="Gene3D" id="3.20.20.120">
    <property type="entry name" value="Enolase-like C-terminal domain"/>
    <property type="match status" value="1"/>
</dbReference>
<sequence length="409" mass="45788">MIKNIRISDRRFPIGKGAGSDAIHRDPIYSYAVTQLIDDSGLTGTGFAFTLGEGNDLVCKAAQFYAEQLKGKDIEELMAAFGTLFNQLSNEQQFRWLGPHKGVVHLALASVTNACYDLWAKKRGVPLWKLLIDLSPEQIVNTLDLSYLEDELTREQAIKLLKDNYAGKTNRMPVIATGYPGYDTSIGWFNYSDEKVRENCKKAVANGFTAMKLKVGSAEAERDIRRAHIVREVAGDDIRVMLDANQQWTLPQAISICKRLQSMNPYWIEEPTHPDDVLAHKTLAEAIAPTKLALGEHVPNRIIFKNYLQTGSAGFIQVDAVRVGGVSEFITISLLCRKYNIPVVPHVGDMGQLHQHLVLFNHIVLGHEALFLEHIPHLQQYFTHPVVIENGFYITPMEAGSSCDLKQMD</sequence>
<dbReference type="Proteomes" id="UP000199679">
    <property type="component" value="Chromosome I"/>
</dbReference>
<dbReference type="PROSITE" id="PS00909">
    <property type="entry name" value="MR_MLE_2"/>
    <property type="match status" value="1"/>
</dbReference>
<keyword evidence="2" id="KW-0479">Metal-binding</keyword>
<dbReference type="GO" id="GO:0016854">
    <property type="term" value="F:racemase and epimerase activity"/>
    <property type="evidence" value="ECO:0007669"/>
    <property type="project" value="UniProtKB-ARBA"/>
</dbReference>
<dbReference type="InterPro" id="IPR029065">
    <property type="entry name" value="Enolase_C-like"/>
</dbReference>
<dbReference type="PANTHER" id="PTHR13794:SF58">
    <property type="entry name" value="MITOCHONDRIAL ENOLASE SUPERFAMILY MEMBER 1"/>
    <property type="match status" value="1"/>
</dbReference>
<dbReference type="SFLD" id="SFLDG00179">
    <property type="entry name" value="mandelate_racemase"/>
    <property type="match status" value="1"/>
</dbReference>
<dbReference type="STRING" id="652787.SAMN05216490_1006"/>
<keyword evidence="6" id="KW-1185">Reference proteome</keyword>
<evidence type="ECO:0000256" key="2">
    <source>
        <dbReference type="ARBA" id="ARBA00022723"/>
    </source>
</evidence>
<dbReference type="InterPro" id="IPR036849">
    <property type="entry name" value="Enolase-like_C_sf"/>
</dbReference>
<dbReference type="Pfam" id="PF13378">
    <property type="entry name" value="MR_MLE_C"/>
    <property type="match status" value="1"/>
</dbReference>
<dbReference type="RefSeq" id="WP_091369926.1">
    <property type="nucleotide sequence ID" value="NZ_LT629740.1"/>
</dbReference>
<dbReference type="InterPro" id="IPR029017">
    <property type="entry name" value="Enolase-like_N"/>
</dbReference>
<proteinExistence type="predicted"/>
<dbReference type="SMART" id="SM00922">
    <property type="entry name" value="MR_MLE"/>
    <property type="match status" value="1"/>
</dbReference>
<reference evidence="5 6" key="1">
    <citation type="submission" date="2016-10" db="EMBL/GenBank/DDBJ databases">
        <authorList>
            <person name="de Groot N.N."/>
        </authorList>
    </citation>
    <scope>NUCLEOTIDE SEQUENCE [LARGE SCALE GENOMIC DNA]</scope>
    <source>
        <strain evidence="5 6">MP1X4</strain>
    </source>
</reference>
<evidence type="ECO:0000313" key="5">
    <source>
        <dbReference type="EMBL" id="SDS35598.1"/>
    </source>
</evidence>
<dbReference type="EMBL" id="LT629740">
    <property type="protein sequence ID" value="SDS35598.1"/>
    <property type="molecule type" value="Genomic_DNA"/>
</dbReference>
<dbReference type="OrthoDB" id="9796450at2"/>
<evidence type="ECO:0000256" key="3">
    <source>
        <dbReference type="ARBA" id="ARBA00022842"/>
    </source>
</evidence>
<accession>A0A1H1RIR3</accession>
<protein>
    <submittedName>
        <fullName evidence="5">L-fuconate dehydratase</fullName>
    </submittedName>
</protein>
<dbReference type="InterPro" id="IPR013342">
    <property type="entry name" value="Mandelate_racemase_C"/>
</dbReference>
<dbReference type="SUPFAM" id="SSF54826">
    <property type="entry name" value="Enolase N-terminal domain-like"/>
    <property type="match status" value="1"/>
</dbReference>
<dbReference type="PANTHER" id="PTHR13794">
    <property type="entry name" value="ENOLASE SUPERFAMILY, MANDELATE RACEMASE"/>
    <property type="match status" value="1"/>
</dbReference>
<dbReference type="GO" id="GO:0009063">
    <property type="term" value="P:amino acid catabolic process"/>
    <property type="evidence" value="ECO:0007669"/>
    <property type="project" value="InterPro"/>
</dbReference>
<name>A0A1H1RIR3_MUCMA</name>
<dbReference type="GO" id="GO:0016836">
    <property type="term" value="F:hydro-lyase activity"/>
    <property type="evidence" value="ECO:0007669"/>
    <property type="project" value="TreeGrafter"/>
</dbReference>
<gene>
    <name evidence="5" type="ORF">SAMN05216490_1006</name>
</gene>
<feature type="domain" description="Mandelate racemase/muconate lactonizing enzyme C-terminal" evidence="4">
    <location>
        <begin position="193"/>
        <end position="290"/>
    </location>
</feature>
<organism evidence="5 6">
    <name type="scientific">Mucilaginibacter mallensis</name>
    <dbReference type="NCBI Taxonomy" id="652787"/>
    <lineage>
        <taxon>Bacteria</taxon>
        <taxon>Pseudomonadati</taxon>
        <taxon>Bacteroidota</taxon>
        <taxon>Sphingobacteriia</taxon>
        <taxon>Sphingobacteriales</taxon>
        <taxon>Sphingobacteriaceae</taxon>
        <taxon>Mucilaginibacter</taxon>
    </lineage>
</organism>
<comment type="cofactor">
    <cofactor evidence="1">
        <name>Mg(2+)</name>
        <dbReference type="ChEBI" id="CHEBI:18420"/>
    </cofactor>
</comment>
<dbReference type="SFLD" id="SFLDS00001">
    <property type="entry name" value="Enolase"/>
    <property type="match status" value="1"/>
</dbReference>
<dbReference type="InterPro" id="IPR018110">
    <property type="entry name" value="Mandel_Rmase/mucon_lact_enz_CS"/>
</dbReference>
<evidence type="ECO:0000256" key="1">
    <source>
        <dbReference type="ARBA" id="ARBA00001946"/>
    </source>
</evidence>
<keyword evidence="3" id="KW-0460">Magnesium</keyword>
<dbReference type="GO" id="GO:0000287">
    <property type="term" value="F:magnesium ion binding"/>
    <property type="evidence" value="ECO:0007669"/>
    <property type="project" value="TreeGrafter"/>
</dbReference>
<dbReference type="InterPro" id="IPR046945">
    <property type="entry name" value="RHMD-like"/>
</dbReference>